<dbReference type="EMBL" id="VMRY01000058">
    <property type="protein sequence ID" value="TVT53371.1"/>
    <property type="molecule type" value="Genomic_DNA"/>
</dbReference>
<protein>
    <submittedName>
        <fullName evidence="1">Uncharacterized protein</fullName>
    </submittedName>
</protein>
<dbReference type="Proteomes" id="UP000317355">
    <property type="component" value="Unassembled WGS sequence"/>
</dbReference>
<sequence length="213" mass="24023">MDFLLSGYGHKYDKSKTKAFKTLRGKLNSSYEIVEDGISTAGRRPYYDCLEIKGSTSKTSRAQNNQISLMFYKMTIEDCINVSSMFLDFALKLDHKKGSYIHPDSNPELKIKFVDELMRKGVLGTESANTYLLKTLLSSLENSIDRLENSKSILNILGGDEQIEKSRARAKKIHKVMEILKNAAGDMSMLDDEGLVLENKKDNSNVVEFKSDS</sequence>
<proteinExistence type="predicted"/>
<name>A0A558CX73_9GAMM</name>
<evidence type="ECO:0000313" key="1">
    <source>
        <dbReference type="EMBL" id="TVT53371.1"/>
    </source>
</evidence>
<dbReference type="AlphaFoldDB" id="A0A558CX73"/>
<reference evidence="1 2" key="1">
    <citation type="submission" date="2019-07" db="EMBL/GenBank/DDBJ databases">
        <title>The pathways for chlorine oxyanion respiration interact through the shared metabolite chlorate.</title>
        <authorList>
            <person name="Barnum T.P."/>
            <person name="Cheng Y."/>
            <person name="Hill K.A."/>
            <person name="Lucas L.N."/>
            <person name="Carlson H.K."/>
            <person name="Coates J.D."/>
        </authorList>
    </citation>
    <scope>NUCLEOTIDE SEQUENCE [LARGE SCALE GENOMIC DNA]</scope>
    <source>
        <strain evidence="1">BK-3</strain>
    </source>
</reference>
<evidence type="ECO:0000313" key="2">
    <source>
        <dbReference type="Proteomes" id="UP000317355"/>
    </source>
</evidence>
<comment type="caution">
    <text evidence="1">The sequence shown here is derived from an EMBL/GenBank/DDBJ whole genome shotgun (WGS) entry which is preliminary data.</text>
</comment>
<organism evidence="1 2">
    <name type="scientific">Sedimenticola thiotaurini</name>
    <dbReference type="NCBI Taxonomy" id="1543721"/>
    <lineage>
        <taxon>Bacteria</taxon>
        <taxon>Pseudomonadati</taxon>
        <taxon>Pseudomonadota</taxon>
        <taxon>Gammaproteobacteria</taxon>
        <taxon>Chromatiales</taxon>
        <taxon>Sedimenticolaceae</taxon>
        <taxon>Sedimenticola</taxon>
    </lineage>
</organism>
<accession>A0A558CX73</accession>
<gene>
    <name evidence="1" type="ORF">FHK82_12005</name>
</gene>